<feature type="domain" description="Signal transduction histidine kinase subgroup 2 dimerisation and phosphoacceptor" evidence="9">
    <location>
        <begin position="75"/>
        <end position="145"/>
    </location>
</feature>
<dbReference type="GO" id="GO:0005524">
    <property type="term" value="F:ATP binding"/>
    <property type="evidence" value="ECO:0007669"/>
    <property type="project" value="UniProtKB-KW"/>
</dbReference>
<dbReference type="EC" id="2.7.13.3" evidence="2"/>
<evidence type="ECO:0000256" key="2">
    <source>
        <dbReference type="ARBA" id="ARBA00012438"/>
    </source>
</evidence>
<dbReference type="Gene3D" id="3.30.565.10">
    <property type="entry name" value="Histidine kinase-like ATPase, C-terminal domain"/>
    <property type="match status" value="1"/>
</dbReference>
<dbReference type="InterPro" id="IPR011495">
    <property type="entry name" value="Sig_transdc_His_kin_sub2_dim/P"/>
</dbReference>
<evidence type="ECO:0000256" key="4">
    <source>
        <dbReference type="ARBA" id="ARBA00022679"/>
    </source>
</evidence>
<evidence type="ECO:0000256" key="3">
    <source>
        <dbReference type="ARBA" id="ARBA00022553"/>
    </source>
</evidence>
<evidence type="ECO:0000256" key="6">
    <source>
        <dbReference type="ARBA" id="ARBA00022777"/>
    </source>
</evidence>
<keyword evidence="6 10" id="KW-0418">Kinase</keyword>
<accession>A0A5B2VGK6</accession>
<dbReference type="GO" id="GO:0004673">
    <property type="term" value="F:protein histidine kinase activity"/>
    <property type="evidence" value="ECO:0007669"/>
    <property type="project" value="UniProtKB-EC"/>
</dbReference>
<keyword evidence="5" id="KW-0547">Nucleotide-binding</keyword>
<keyword evidence="3" id="KW-0597">Phosphoprotein</keyword>
<dbReference type="Gene3D" id="3.30.450.20">
    <property type="entry name" value="PAS domain"/>
    <property type="match status" value="1"/>
</dbReference>
<evidence type="ECO:0000256" key="1">
    <source>
        <dbReference type="ARBA" id="ARBA00000085"/>
    </source>
</evidence>
<keyword evidence="4" id="KW-0808">Transferase</keyword>
<protein>
    <recommendedName>
        <fullName evidence="2">histidine kinase</fullName>
        <ecNumber evidence="2">2.7.13.3</ecNumber>
    </recommendedName>
</protein>
<keyword evidence="11" id="KW-1185">Reference proteome</keyword>
<dbReference type="Proteomes" id="UP000323142">
    <property type="component" value="Unassembled WGS sequence"/>
</dbReference>
<dbReference type="PANTHER" id="PTHR41523:SF8">
    <property type="entry name" value="ETHYLENE RESPONSE SENSOR PROTEIN"/>
    <property type="match status" value="1"/>
</dbReference>
<dbReference type="Pfam" id="PF07568">
    <property type="entry name" value="HisKA_2"/>
    <property type="match status" value="1"/>
</dbReference>
<reference evidence="10 11" key="1">
    <citation type="submission" date="2019-09" db="EMBL/GenBank/DDBJ databases">
        <title>Salinarimonas rosea gen. nov., sp. nov., a new member of the a-2 subgroup of the Proteobacteria.</title>
        <authorList>
            <person name="Liu J."/>
        </authorList>
    </citation>
    <scope>NUCLEOTIDE SEQUENCE [LARGE SCALE GENOMIC DNA]</scope>
    <source>
        <strain evidence="10 11">BN140002</strain>
    </source>
</reference>
<dbReference type="SUPFAM" id="SSF55874">
    <property type="entry name" value="ATPase domain of HSP90 chaperone/DNA topoisomerase II/histidine kinase"/>
    <property type="match status" value="1"/>
</dbReference>
<evidence type="ECO:0000313" key="11">
    <source>
        <dbReference type="Proteomes" id="UP000323142"/>
    </source>
</evidence>
<reference evidence="10 11" key="2">
    <citation type="submission" date="2019-09" db="EMBL/GenBank/DDBJ databases">
        <authorList>
            <person name="Jin C."/>
        </authorList>
    </citation>
    <scope>NUCLEOTIDE SEQUENCE [LARGE SCALE GENOMIC DNA]</scope>
    <source>
        <strain evidence="10 11">BN140002</strain>
    </source>
</reference>
<proteinExistence type="predicted"/>
<keyword evidence="7" id="KW-0067">ATP-binding</keyword>
<feature type="compositionally biased region" description="Basic residues" evidence="8">
    <location>
        <begin position="11"/>
        <end position="22"/>
    </location>
</feature>
<evidence type="ECO:0000256" key="8">
    <source>
        <dbReference type="SAM" id="MobiDB-lite"/>
    </source>
</evidence>
<name>A0A5B2VGK6_9HYPH</name>
<dbReference type="AlphaFoldDB" id="A0A5B2VGK6"/>
<dbReference type="EMBL" id="VUOA01000019">
    <property type="protein sequence ID" value="KAA2237307.1"/>
    <property type="molecule type" value="Genomic_DNA"/>
</dbReference>
<comment type="caution">
    <text evidence="10">The sequence shown here is derived from an EMBL/GenBank/DDBJ whole genome shotgun (WGS) entry which is preliminary data.</text>
</comment>
<gene>
    <name evidence="10" type="ORF">F0L46_09910</name>
</gene>
<dbReference type="OrthoDB" id="7991996at2"/>
<evidence type="ECO:0000259" key="9">
    <source>
        <dbReference type="Pfam" id="PF07568"/>
    </source>
</evidence>
<dbReference type="InterPro" id="IPR036890">
    <property type="entry name" value="HATPase_C_sf"/>
</dbReference>
<sequence>MAPLLPQGKAGPRRPRRHPLRRQYRGRMSMGNEFRAPDLKLQPRGDGVPVLTIADEPDVRALEADLARTRALLHEADHRAKNTLQVVTSLVLLQARRIGSTAAQRVLYAIAERISALSTVHRLLAEGEAGSFDVSAFLRETTHEMRGGSDRIEVALDLADTTIAAAKAPSLALLVHEVLADAFARDFPEERGGRIGVSASTEAGAVRIMVADDGSAPAEEHGDGFGPMLVDLLGKQLRAEVRREETAPGTRVTITLPPESAARR</sequence>
<evidence type="ECO:0000256" key="7">
    <source>
        <dbReference type="ARBA" id="ARBA00022840"/>
    </source>
</evidence>
<comment type="catalytic activity">
    <reaction evidence="1">
        <text>ATP + protein L-histidine = ADP + protein N-phospho-L-histidine.</text>
        <dbReference type="EC" id="2.7.13.3"/>
    </reaction>
</comment>
<evidence type="ECO:0000256" key="5">
    <source>
        <dbReference type="ARBA" id="ARBA00022741"/>
    </source>
</evidence>
<feature type="region of interest" description="Disordered" evidence="8">
    <location>
        <begin position="1"/>
        <end position="22"/>
    </location>
</feature>
<organism evidence="10 11">
    <name type="scientific">Salinarimonas soli</name>
    <dbReference type="NCBI Taxonomy" id="1638099"/>
    <lineage>
        <taxon>Bacteria</taxon>
        <taxon>Pseudomonadati</taxon>
        <taxon>Pseudomonadota</taxon>
        <taxon>Alphaproteobacteria</taxon>
        <taxon>Hyphomicrobiales</taxon>
        <taxon>Salinarimonadaceae</taxon>
        <taxon>Salinarimonas</taxon>
    </lineage>
</organism>
<dbReference type="PANTHER" id="PTHR41523">
    <property type="entry name" value="TWO-COMPONENT SYSTEM SENSOR PROTEIN"/>
    <property type="match status" value="1"/>
</dbReference>
<evidence type="ECO:0000313" key="10">
    <source>
        <dbReference type="EMBL" id="KAA2237307.1"/>
    </source>
</evidence>